<dbReference type="Gene3D" id="1.10.8.1080">
    <property type="match status" value="1"/>
</dbReference>
<dbReference type="GO" id="GO:0009254">
    <property type="term" value="P:peptidoglycan turnover"/>
    <property type="evidence" value="ECO:0007669"/>
    <property type="project" value="TreeGrafter"/>
</dbReference>
<dbReference type="GO" id="GO:0097367">
    <property type="term" value="F:carbohydrate derivative binding"/>
    <property type="evidence" value="ECO:0007669"/>
    <property type="project" value="InterPro"/>
</dbReference>
<dbReference type="AlphaFoldDB" id="A0A9P3WFP8"/>
<accession>A0A9P3WFP8</accession>
<evidence type="ECO:0000256" key="1">
    <source>
        <dbReference type="ARBA" id="ARBA00023277"/>
    </source>
</evidence>
<dbReference type="NCBIfam" id="NF003915">
    <property type="entry name" value="PRK05441.1"/>
    <property type="match status" value="1"/>
</dbReference>
<dbReference type="EC" id="4.2.1.126" evidence="3"/>
<keyword evidence="1" id="KW-0119">Carbohydrate metabolism</keyword>
<evidence type="ECO:0000313" key="4">
    <source>
        <dbReference type="Proteomes" id="UP000867740"/>
    </source>
</evidence>
<dbReference type="InterPro" id="IPR040190">
    <property type="entry name" value="MURQ/GCKR"/>
</dbReference>
<sequence>MSTLLTAAAKARRNDRTTEIDRLSTDDVLQLIHQEDIAAHDAVAHCLPDVARVVEHAVAALSRGGRVVIIGAGASGELAQQAISDFSPDSQAQVRCIAVNDTQADDYDGGIGALQAIDFNHNDVLLALTLSGKTPWVWGALRQANNTGAMVAVLTADQQSEAASLGDIVIVPPTGAEVVAGYGHPKARRAQQSILTMLTTTLAIRSGRVYSNLRVDIPATKSKWQERQIAIVMAACDCSRKEAKAALASCNQQCKTAILMLLAGMEAWDASEALQRNNGHLRLALKEKRG</sequence>
<gene>
    <name evidence="3" type="ORF">I8531_001864</name>
</gene>
<dbReference type="Gene3D" id="3.40.50.10490">
    <property type="entry name" value="Glucose-6-phosphate isomerase like protein, domain 1"/>
    <property type="match status" value="1"/>
</dbReference>
<dbReference type="Proteomes" id="UP000867740">
    <property type="component" value="Unassembled WGS sequence"/>
</dbReference>
<dbReference type="PANTHER" id="PTHR10088:SF4">
    <property type="entry name" value="GLUCOKINASE REGULATORY PROTEIN"/>
    <property type="match status" value="1"/>
</dbReference>
<evidence type="ECO:0000259" key="2">
    <source>
        <dbReference type="PROSITE" id="PS51464"/>
    </source>
</evidence>
<name>A0A9P3WFP8_KLUIN</name>
<protein>
    <submittedName>
        <fullName evidence="3">N-acetylmuramic acid 6-phosphate etherase</fullName>
        <ecNumber evidence="3">4.2.1.126</ecNumber>
    </submittedName>
</protein>
<feature type="domain" description="SIS" evidence="2">
    <location>
        <begin position="57"/>
        <end position="208"/>
    </location>
</feature>
<dbReference type="SUPFAM" id="SSF53697">
    <property type="entry name" value="SIS domain"/>
    <property type="match status" value="1"/>
</dbReference>
<dbReference type="PROSITE" id="PS51464">
    <property type="entry name" value="SIS"/>
    <property type="match status" value="1"/>
</dbReference>
<dbReference type="GO" id="GO:0046348">
    <property type="term" value="P:amino sugar catabolic process"/>
    <property type="evidence" value="ECO:0007669"/>
    <property type="project" value="TreeGrafter"/>
</dbReference>
<dbReference type="EMBL" id="DACSUM010000011">
    <property type="protein sequence ID" value="HAT3581575.1"/>
    <property type="molecule type" value="Genomic_DNA"/>
</dbReference>
<keyword evidence="3" id="KW-0456">Lyase</keyword>
<comment type="caution">
    <text evidence="3">The sequence shown here is derived from an EMBL/GenBank/DDBJ whole genome shotgun (WGS) entry which is preliminary data.</text>
</comment>
<reference evidence="3" key="1">
    <citation type="journal article" date="2018" name="Genome Biol.">
        <title>SKESA: strategic k-mer extension for scrupulous assemblies.</title>
        <authorList>
            <person name="Souvorov A."/>
            <person name="Agarwala R."/>
            <person name="Lipman D.J."/>
        </authorList>
    </citation>
    <scope>NUCLEOTIDE SEQUENCE</scope>
    <source>
        <strain evidence="3">CAVp300</strain>
    </source>
</reference>
<proteinExistence type="predicted"/>
<organism evidence="3 4">
    <name type="scientific">Kluyvera intermedia</name>
    <name type="common">Enterobacter intermedius</name>
    <dbReference type="NCBI Taxonomy" id="61648"/>
    <lineage>
        <taxon>Bacteria</taxon>
        <taxon>Pseudomonadati</taxon>
        <taxon>Pseudomonadota</taxon>
        <taxon>Gammaproteobacteria</taxon>
        <taxon>Enterobacterales</taxon>
        <taxon>Enterobacteriaceae</taxon>
        <taxon>Kluyvera</taxon>
    </lineage>
</organism>
<dbReference type="InterPro" id="IPR046348">
    <property type="entry name" value="SIS_dom_sf"/>
</dbReference>
<reference evidence="3" key="2">
    <citation type="submission" date="2020-10" db="EMBL/GenBank/DDBJ databases">
        <authorList>
            <consortium name="NCBI Pathogen Detection Project"/>
        </authorList>
    </citation>
    <scope>NUCLEOTIDE SEQUENCE</scope>
    <source>
        <strain evidence="3">CAVp300</strain>
    </source>
</reference>
<dbReference type="InterPro" id="IPR001347">
    <property type="entry name" value="SIS_dom"/>
</dbReference>
<dbReference type="PANTHER" id="PTHR10088">
    <property type="entry name" value="GLUCOKINASE REGULATORY PROTEIN"/>
    <property type="match status" value="1"/>
</dbReference>
<dbReference type="GO" id="GO:0016835">
    <property type="term" value="F:carbon-oxygen lyase activity"/>
    <property type="evidence" value="ECO:0007669"/>
    <property type="project" value="TreeGrafter"/>
</dbReference>
<evidence type="ECO:0000313" key="3">
    <source>
        <dbReference type="EMBL" id="HAT3581575.1"/>
    </source>
</evidence>
<dbReference type="RefSeq" id="WP_047370698.1">
    <property type="nucleotide sequence ID" value="NZ_CABMNU010000005.1"/>
</dbReference>
<dbReference type="GO" id="GO:0016803">
    <property type="term" value="F:ether hydrolase activity"/>
    <property type="evidence" value="ECO:0007669"/>
    <property type="project" value="TreeGrafter"/>
</dbReference>